<comment type="function">
    <text evidence="6">Forms chloride channels.</text>
</comment>
<dbReference type="PANTHER" id="PTHR10736">
    <property type="entry name" value="BESTROPHIN"/>
    <property type="match status" value="1"/>
</dbReference>
<keyword evidence="6" id="KW-1003">Cell membrane</keyword>
<evidence type="ECO:0000313" key="7">
    <source>
        <dbReference type="Proteomes" id="UP000095284"/>
    </source>
</evidence>
<dbReference type="Proteomes" id="UP000095284">
    <property type="component" value="Unplaced"/>
</dbReference>
<keyword evidence="6" id="KW-0407">Ion channel</keyword>
<dbReference type="InterPro" id="IPR021134">
    <property type="entry name" value="Bestrophin-like"/>
</dbReference>
<evidence type="ECO:0000256" key="2">
    <source>
        <dbReference type="ARBA" id="ARBA00022692"/>
    </source>
</evidence>
<keyword evidence="6" id="KW-0868">Chloride</keyword>
<keyword evidence="6" id="KW-0813">Transport</keyword>
<organism evidence="7 8">
    <name type="scientific">Bursaphelenchus xylophilus</name>
    <name type="common">Pinewood nematode worm</name>
    <name type="synonym">Aphelenchoides xylophilus</name>
    <dbReference type="NCBI Taxonomy" id="6326"/>
    <lineage>
        <taxon>Eukaryota</taxon>
        <taxon>Metazoa</taxon>
        <taxon>Ecdysozoa</taxon>
        <taxon>Nematoda</taxon>
        <taxon>Chromadorea</taxon>
        <taxon>Rhabditida</taxon>
        <taxon>Tylenchina</taxon>
        <taxon>Tylenchomorpha</taxon>
        <taxon>Aphelenchoidea</taxon>
        <taxon>Aphelenchoididae</taxon>
        <taxon>Bursaphelenchus</taxon>
    </lineage>
</organism>
<keyword evidence="3 6" id="KW-1133">Transmembrane helix</keyword>
<feature type="transmembrane region" description="Helical" evidence="6">
    <location>
        <begin position="36"/>
        <end position="54"/>
    </location>
</feature>
<dbReference type="eggNOG" id="KOG3547">
    <property type="taxonomic scope" value="Eukaryota"/>
</dbReference>
<keyword evidence="6" id="KW-0406">Ion transport</keyword>
<feature type="transmembrane region" description="Helical" evidence="6">
    <location>
        <begin position="75"/>
        <end position="94"/>
    </location>
</feature>
<comment type="similarity">
    <text evidence="5 6">Belongs to the anion channel-forming bestrophin (TC 1.A.46) family. Calcium-sensitive chloride channel subfamily.</text>
</comment>
<evidence type="ECO:0000256" key="5">
    <source>
        <dbReference type="ARBA" id="ARBA00034769"/>
    </source>
</evidence>
<dbReference type="GO" id="GO:0005254">
    <property type="term" value="F:chloride channel activity"/>
    <property type="evidence" value="ECO:0007669"/>
    <property type="project" value="UniProtKB-KW"/>
</dbReference>
<accession>A0A1I7RQ62</accession>
<sequence>MTVTYSLDVASSTFCGFHRLLFRWKGSIWKSIWPELLIWLLAYFLISFSYRFAMSKEQQQVFEELSTFFNTYSEYIPITFLLGFYVSCVFNRWAEVFNNLGWIDSPSLLIQTYVKGTDEMARRTRRNLVRYLVLTQAMVFRDVSTCVKKRFPTMDHLVTAGIMTENELREFDSIKSPHIKYWLPMQWAFSLVRKARDVKMIESDYIYVDLLEKFRQYRIQVLQLTLYDWVPIPLVSYDNTGWPKKMETHI</sequence>
<dbReference type="PANTHER" id="PTHR10736:SF33">
    <property type="entry name" value="BESTROPHIN HOMOLOG"/>
    <property type="match status" value="1"/>
</dbReference>
<evidence type="ECO:0000256" key="1">
    <source>
        <dbReference type="ARBA" id="ARBA00004370"/>
    </source>
</evidence>
<comment type="subcellular location">
    <subcellularLocation>
        <location evidence="6">Cell membrane</location>
        <topology evidence="6">Multi-pass membrane protein</topology>
    </subcellularLocation>
    <subcellularLocation>
        <location evidence="1">Membrane</location>
    </subcellularLocation>
</comment>
<dbReference type="GO" id="GO:0005886">
    <property type="term" value="C:plasma membrane"/>
    <property type="evidence" value="ECO:0007669"/>
    <property type="project" value="UniProtKB-SubCell"/>
</dbReference>
<evidence type="ECO:0000256" key="4">
    <source>
        <dbReference type="ARBA" id="ARBA00023136"/>
    </source>
</evidence>
<keyword evidence="2 6" id="KW-0812">Transmembrane</keyword>
<evidence type="ECO:0000313" key="8">
    <source>
        <dbReference type="WBParaSite" id="BXY_0285400.1"/>
    </source>
</evidence>
<dbReference type="Pfam" id="PF01062">
    <property type="entry name" value="Bestrophin"/>
    <property type="match status" value="1"/>
</dbReference>
<reference evidence="8" key="1">
    <citation type="submission" date="2016-11" db="UniProtKB">
        <authorList>
            <consortium name="WormBaseParasite"/>
        </authorList>
    </citation>
    <scope>IDENTIFICATION</scope>
</reference>
<protein>
    <recommendedName>
        <fullName evidence="6">Bestrophin homolog</fullName>
    </recommendedName>
</protein>
<dbReference type="GO" id="GO:0034707">
    <property type="term" value="C:chloride channel complex"/>
    <property type="evidence" value="ECO:0007669"/>
    <property type="project" value="UniProtKB-KW"/>
</dbReference>
<keyword evidence="6" id="KW-0869">Chloride channel</keyword>
<name>A0A1I7RQ62_BURXY</name>
<dbReference type="WBParaSite" id="BXY_0285400.1">
    <property type="protein sequence ID" value="BXY_0285400.1"/>
    <property type="gene ID" value="BXY_0285400"/>
</dbReference>
<dbReference type="AlphaFoldDB" id="A0A1I7RQ62"/>
<evidence type="ECO:0000256" key="3">
    <source>
        <dbReference type="ARBA" id="ARBA00022989"/>
    </source>
</evidence>
<proteinExistence type="inferred from homology"/>
<evidence type="ECO:0000256" key="6">
    <source>
        <dbReference type="RuleBase" id="RU363126"/>
    </source>
</evidence>
<dbReference type="InterPro" id="IPR000615">
    <property type="entry name" value="Bestrophin"/>
</dbReference>
<keyword evidence="4 6" id="KW-0472">Membrane</keyword>